<feature type="repeat" description="WD" evidence="3">
    <location>
        <begin position="123"/>
        <end position="150"/>
    </location>
</feature>
<dbReference type="GO" id="GO:0005737">
    <property type="term" value="C:cytoplasm"/>
    <property type="evidence" value="ECO:0007669"/>
    <property type="project" value="TreeGrafter"/>
</dbReference>
<dbReference type="PROSITE" id="PS50294">
    <property type="entry name" value="WD_REPEATS_REGION"/>
    <property type="match status" value="2"/>
</dbReference>
<dbReference type="Proteomes" id="UP000030672">
    <property type="component" value="Unassembled WGS sequence"/>
</dbReference>
<dbReference type="SMART" id="SM00320">
    <property type="entry name" value="WD40"/>
    <property type="match status" value="7"/>
</dbReference>
<dbReference type="Pfam" id="PF00400">
    <property type="entry name" value="WD40"/>
    <property type="match status" value="5"/>
</dbReference>
<dbReference type="PROSITE" id="PS50082">
    <property type="entry name" value="WD_REPEATS_2"/>
    <property type="match status" value="5"/>
</dbReference>
<dbReference type="InterPro" id="IPR001680">
    <property type="entry name" value="WD40_rpt"/>
</dbReference>
<sequence>MDFEAQPYHLAFRAHHRHIVTCLLLDSERTLTGSDDANVHLYDSQTGVLQRKFEGHESAVWAIQQQGDILVSGSTDRTVRVWSISSGKCLRVFQGHTFTVRHLAILQPVKIGTASDGSSILVPKQPLVISGSRDSTMRVWKLPRPDDRRTCHISPPDDHEADVHSLRILAGHHKAISAMAAYGDTVVSGSSVRVWKVSTGEMVHCLAGHLQKIFSVVLDHVSSRCMSGSMDNSVKIWSIETGDCLFSLDGHTSLVGLLELSQGVLVSGAVDGTLRTWNPDDGVCRSILTEHAEAITCFQHDQQKVVSGSDRALKLWDTRTGQYVRDLLSGLSGVWQVRYDERRCVAAVQRDGLSYVEVLDFGAARDGISKSMRGRRIVVDSHGREVETGKAKAET</sequence>
<feature type="repeat" description="WD" evidence="3">
    <location>
        <begin position="248"/>
        <end position="278"/>
    </location>
</feature>
<keyword evidence="4" id="KW-0131">Cell cycle</keyword>
<keyword evidence="5" id="KW-1185">Reference proteome</keyword>
<dbReference type="GeneID" id="63917282"/>
<dbReference type="EMBL" id="KL584897">
    <property type="protein sequence ID" value="KEQ57533.1"/>
    <property type="molecule type" value="Genomic_DNA"/>
</dbReference>
<dbReference type="RefSeq" id="XP_040874557.1">
    <property type="nucleotide sequence ID" value="XM_041023909.1"/>
</dbReference>
<dbReference type="PANTHER" id="PTHR19849">
    <property type="entry name" value="PHOSPHOLIPASE A-2-ACTIVATING PROTEIN"/>
    <property type="match status" value="1"/>
</dbReference>
<organism evidence="4 5">
    <name type="scientific">Aureobasidium melanogenum (strain CBS 110374)</name>
    <name type="common">Aureobasidium pullulans var. melanogenum</name>
    <dbReference type="NCBI Taxonomy" id="1043003"/>
    <lineage>
        <taxon>Eukaryota</taxon>
        <taxon>Fungi</taxon>
        <taxon>Dikarya</taxon>
        <taxon>Ascomycota</taxon>
        <taxon>Pezizomycotina</taxon>
        <taxon>Dothideomycetes</taxon>
        <taxon>Dothideomycetidae</taxon>
        <taxon>Dothideales</taxon>
        <taxon>Saccotheciaceae</taxon>
        <taxon>Aureobasidium</taxon>
    </lineage>
</organism>
<keyword evidence="4" id="KW-0132">Cell division</keyword>
<reference evidence="4 5" key="1">
    <citation type="journal article" date="2014" name="BMC Genomics">
        <title>Genome sequencing of four Aureobasidium pullulans varieties: biotechnological potential, stress tolerance, and description of new species.</title>
        <authorList>
            <person name="Gostin Ar C."/>
            <person name="Ohm R.A."/>
            <person name="Kogej T."/>
            <person name="Sonjak S."/>
            <person name="Turk M."/>
            <person name="Zajc J."/>
            <person name="Zalar P."/>
            <person name="Grube M."/>
            <person name="Sun H."/>
            <person name="Han J."/>
            <person name="Sharma A."/>
            <person name="Chiniquy J."/>
            <person name="Ngan C.Y."/>
            <person name="Lipzen A."/>
            <person name="Barry K."/>
            <person name="Grigoriev I.V."/>
            <person name="Gunde-Cimerman N."/>
        </authorList>
    </citation>
    <scope>NUCLEOTIDE SEQUENCE [LARGE SCALE GENOMIC DNA]</scope>
    <source>
        <strain evidence="4 5">CBS 110374</strain>
    </source>
</reference>
<dbReference type="InterPro" id="IPR036322">
    <property type="entry name" value="WD40_repeat_dom_sf"/>
</dbReference>
<dbReference type="GO" id="GO:0010992">
    <property type="term" value="P:ubiquitin recycling"/>
    <property type="evidence" value="ECO:0007669"/>
    <property type="project" value="TreeGrafter"/>
</dbReference>
<gene>
    <name evidence="4" type="ORF">M437DRAFT_61294</name>
</gene>
<dbReference type="InterPro" id="IPR015943">
    <property type="entry name" value="WD40/YVTN_repeat-like_dom_sf"/>
</dbReference>
<dbReference type="InterPro" id="IPR020472">
    <property type="entry name" value="WD40_PAC1"/>
</dbReference>
<dbReference type="GO" id="GO:0043130">
    <property type="term" value="F:ubiquitin binding"/>
    <property type="evidence" value="ECO:0007669"/>
    <property type="project" value="TreeGrafter"/>
</dbReference>
<dbReference type="CDD" id="cd00200">
    <property type="entry name" value="WD40"/>
    <property type="match status" value="1"/>
</dbReference>
<dbReference type="GO" id="GO:0043161">
    <property type="term" value="P:proteasome-mediated ubiquitin-dependent protein catabolic process"/>
    <property type="evidence" value="ECO:0007669"/>
    <property type="project" value="TreeGrafter"/>
</dbReference>
<dbReference type="PANTHER" id="PTHR19849:SF1">
    <property type="entry name" value="F-BOX_WD REPEAT-CONTAINING PROTEIN 7"/>
    <property type="match status" value="1"/>
</dbReference>
<evidence type="ECO:0000256" key="2">
    <source>
        <dbReference type="ARBA" id="ARBA00022737"/>
    </source>
</evidence>
<evidence type="ECO:0000256" key="1">
    <source>
        <dbReference type="ARBA" id="ARBA00022574"/>
    </source>
</evidence>
<name>A0A074VB05_AURM1</name>
<dbReference type="STRING" id="1043003.A0A074VB05"/>
<dbReference type="GO" id="GO:0051301">
    <property type="term" value="P:cell division"/>
    <property type="evidence" value="ECO:0007669"/>
    <property type="project" value="UniProtKB-KW"/>
</dbReference>
<dbReference type="AlphaFoldDB" id="A0A074VB05"/>
<evidence type="ECO:0000313" key="4">
    <source>
        <dbReference type="EMBL" id="KEQ57533.1"/>
    </source>
</evidence>
<dbReference type="HOGENOM" id="CLU_000288_103_3_1"/>
<feature type="repeat" description="WD" evidence="3">
    <location>
        <begin position="288"/>
        <end position="326"/>
    </location>
</feature>
<proteinExistence type="predicted"/>
<accession>A0A074VB05</accession>
<protein>
    <submittedName>
        <fullName evidence="4">Cell division control protein 4</fullName>
    </submittedName>
</protein>
<dbReference type="PRINTS" id="PR00320">
    <property type="entry name" value="GPROTEINBRPT"/>
</dbReference>
<feature type="repeat" description="WD" evidence="3">
    <location>
        <begin position="206"/>
        <end position="247"/>
    </location>
</feature>
<evidence type="ECO:0000256" key="3">
    <source>
        <dbReference type="PROSITE-ProRule" id="PRU00221"/>
    </source>
</evidence>
<dbReference type="GO" id="GO:0005634">
    <property type="term" value="C:nucleus"/>
    <property type="evidence" value="ECO:0007669"/>
    <property type="project" value="TreeGrafter"/>
</dbReference>
<evidence type="ECO:0000313" key="5">
    <source>
        <dbReference type="Proteomes" id="UP000030672"/>
    </source>
</evidence>
<keyword evidence="1 3" id="KW-0853">WD repeat</keyword>
<dbReference type="SUPFAM" id="SSF50978">
    <property type="entry name" value="WD40 repeat-like"/>
    <property type="match status" value="1"/>
</dbReference>
<dbReference type="Gene3D" id="2.130.10.10">
    <property type="entry name" value="YVTN repeat-like/Quinoprotein amine dehydrogenase"/>
    <property type="match status" value="1"/>
</dbReference>
<feature type="repeat" description="WD" evidence="3">
    <location>
        <begin position="53"/>
        <end position="92"/>
    </location>
</feature>
<keyword evidence="2" id="KW-0677">Repeat</keyword>